<evidence type="ECO:0000313" key="2">
    <source>
        <dbReference type="Proteomes" id="UP000193642"/>
    </source>
</evidence>
<name>A0A1Y2C5I8_9FUNG</name>
<reference evidence="1 2" key="1">
    <citation type="submission" date="2016-07" db="EMBL/GenBank/DDBJ databases">
        <title>Pervasive Adenine N6-methylation of Active Genes in Fungi.</title>
        <authorList>
            <consortium name="DOE Joint Genome Institute"/>
            <person name="Mondo S.J."/>
            <person name="Dannebaum R.O."/>
            <person name="Kuo R.C."/>
            <person name="Labutti K."/>
            <person name="Haridas S."/>
            <person name="Kuo A."/>
            <person name="Salamov A."/>
            <person name="Ahrendt S.R."/>
            <person name="Lipzen A."/>
            <person name="Sullivan W."/>
            <person name="Andreopoulos W.B."/>
            <person name="Clum A."/>
            <person name="Lindquist E."/>
            <person name="Daum C."/>
            <person name="Ramamoorthy G.K."/>
            <person name="Gryganskyi A."/>
            <person name="Culley D."/>
            <person name="Magnuson J.K."/>
            <person name="James T.Y."/>
            <person name="O'Malley M.A."/>
            <person name="Stajich J.E."/>
            <person name="Spatafora J.W."/>
            <person name="Visel A."/>
            <person name="Grigoriev I.V."/>
        </authorList>
    </citation>
    <scope>NUCLEOTIDE SEQUENCE [LARGE SCALE GENOMIC DNA]</scope>
    <source>
        <strain evidence="1 2">JEL800</strain>
    </source>
</reference>
<evidence type="ECO:0000313" key="1">
    <source>
        <dbReference type="EMBL" id="ORY42299.1"/>
    </source>
</evidence>
<dbReference type="AlphaFoldDB" id="A0A1Y2C5I8"/>
<dbReference type="EMBL" id="MCGO01000029">
    <property type="protein sequence ID" value="ORY42299.1"/>
    <property type="molecule type" value="Genomic_DNA"/>
</dbReference>
<organism evidence="1 2">
    <name type="scientific">Rhizoclosmatium globosum</name>
    <dbReference type="NCBI Taxonomy" id="329046"/>
    <lineage>
        <taxon>Eukaryota</taxon>
        <taxon>Fungi</taxon>
        <taxon>Fungi incertae sedis</taxon>
        <taxon>Chytridiomycota</taxon>
        <taxon>Chytridiomycota incertae sedis</taxon>
        <taxon>Chytridiomycetes</taxon>
        <taxon>Chytridiales</taxon>
        <taxon>Chytriomycetaceae</taxon>
        <taxon>Rhizoclosmatium</taxon>
    </lineage>
</organism>
<proteinExistence type="predicted"/>
<keyword evidence="2" id="KW-1185">Reference proteome</keyword>
<accession>A0A1Y2C5I8</accession>
<dbReference type="Proteomes" id="UP000193642">
    <property type="component" value="Unassembled WGS sequence"/>
</dbReference>
<protein>
    <submittedName>
        <fullName evidence="1">Uncharacterized protein</fullName>
    </submittedName>
</protein>
<sequence length="137" mass="15485">MLTLSPEQYLLDIQSMFEDDHSNQSLQECSAAQLQVAFCGFKSSLRCYLSSNSLSGYDARRHFLRVSRRFKRRLRAGAVNCKVRHSCASMALASARVPENDYFQKRLSISKIAFNQPSSTTLATLSVHMHAADYVNQ</sequence>
<comment type="caution">
    <text evidence="1">The sequence shown here is derived from an EMBL/GenBank/DDBJ whole genome shotgun (WGS) entry which is preliminary data.</text>
</comment>
<gene>
    <name evidence="1" type="ORF">BCR33DRAFT_823249</name>
</gene>